<dbReference type="Pfam" id="PF00149">
    <property type="entry name" value="Metallophos"/>
    <property type="match status" value="1"/>
</dbReference>
<dbReference type="InterPro" id="IPR029052">
    <property type="entry name" value="Metallo-depent_PP-like"/>
</dbReference>
<keyword evidence="3" id="KW-1185">Reference proteome</keyword>
<dbReference type="GO" id="GO:0004722">
    <property type="term" value="F:protein serine/threonine phosphatase activity"/>
    <property type="evidence" value="ECO:0007669"/>
    <property type="project" value="TreeGrafter"/>
</dbReference>
<dbReference type="AlphaFoldDB" id="A0A812UQY5"/>
<dbReference type="SUPFAM" id="SSF56300">
    <property type="entry name" value="Metallo-dependent phosphatases"/>
    <property type="match status" value="1"/>
</dbReference>
<feature type="non-terminal residue" evidence="2">
    <location>
        <position position="1"/>
    </location>
</feature>
<dbReference type="SUPFAM" id="SSF54236">
    <property type="entry name" value="Ubiquitin-like"/>
    <property type="match status" value="1"/>
</dbReference>
<dbReference type="Proteomes" id="UP000604046">
    <property type="component" value="Unassembled WGS sequence"/>
</dbReference>
<accession>A0A812UQY5</accession>
<dbReference type="GO" id="GO:0005634">
    <property type="term" value="C:nucleus"/>
    <property type="evidence" value="ECO:0007669"/>
    <property type="project" value="TreeGrafter"/>
</dbReference>
<dbReference type="PANTHER" id="PTHR11668:SF516">
    <property type="entry name" value="SERINE_THREONINE SPECIFIC PROTEIN PHOSPHATASES DOMAIN-CONTAINING PROTEIN"/>
    <property type="match status" value="1"/>
</dbReference>
<dbReference type="EMBL" id="CAJNDS010002725">
    <property type="protein sequence ID" value="CAE7574659.1"/>
    <property type="molecule type" value="Genomic_DNA"/>
</dbReference>
<dbReference type="InterPro" id="IPR029071">
    <property type="entry name" value="Ubiquitin-like_domsf"/>
</dbReference>
<gene>
    <name evidence="2" type="primary">gsp-1</name>
    <name evidence="2" type="ORF">SNAT2548_LOCUS32782</name>
</gene>
<dbReference type="InterPro" id="IPR006186">
    <property type="entry name" value="Ser/Thr-sp_prot-phosphatase"/>
</dbReference>
<dbReference type="CDD" id="cd17039">
    <property type="entry name" value="Ubl_ubiquitin_like"/>
    <property type="match status" value="1"/>
</dbReference>
<dbReference type="SMART" id="SM00156">
    <property type="entry name" value="PP2Ac"/>
    <property type="match status" value="1"/>
</dbReference>
<dbReference type="InterPro" id="IPR050341">
    <property type="entry name" value="PP1_catalytic_subunit"/>
</dbReference>
<sequence>MGEFPRELLVFEGGEGTSIREVKARVAASGGPGVFLQNLMLEDRTLRDDETFGSLSLAGDATLYMVAKDLDVMGLLERLRSSKPRTEWPISQEDLEKVVDLAVEIFLSEPCLVDLAAPVNVCGAVMGNFQQLCWIFDRLGDPGQAKYVFLGSYVDRGDQSIETMATLLLFKCRYPDRLVLLRGRHECQSINRIYGFYDECRRRCSLKFWKTWTNVFNCMPCCARIQHRILCVPNGLSLDLQNAGTFDKINRIVRPTDVPDEGLLYDLLWGEPDQRVRGFVDEVRMRSCFGPDVVAPFLETHGLDLICRSALVEEGFEFFAGTPLVALASSI</sequence>
<feature type="domain" description="Ubiquitin-like" evidence="1">
    <location>
        <begin position="1"/>
        <end position="68"/>
    </location>
</feature>
<dbReference type="Gene3D" id="3.60.21.10">
    <property type="match status" value="1"/>
</dbReference>
<dbReference type="PRINTS" id="PR00114">
    <property type="entry name" value="STPHPHTASE"/>
</dbReference>
<evidence type="ECO:0000259" key="1">
    <source>
        <dbReference type="PROSITE" id="PS50053"/>
    </source>
</evidence>
<dbReference type="PANTHER" id="PTHR11668">
    <property type="entry name" value="SERINE/THREONINE PROTEIN PHOSPHATASE"/>
    <property type="match status" value="1"/>
</dbReference>
<comment type="caution">
    <text evidence="2">The sequence shown here is derived from an EMBL/GenBank/DDBJ whole genome shotgun (WGS) entry which is preliminary data.</text>
</comment>
<evidence type="ECO:0000313" key="3">
    <source>
        <dbReference type="Proteomes" id="UP000604046"/>
    </source>
</evidence>
<reference evidence="2" key="1">
    <citation type="submission" date="2021-02" db="EMBL/GenBank/DDBJ databases">
        <authorList>
            <person name="Dougan E. K."/>
            <person name="Rhodes N."/>
            <person name="Thang M."/>
            <person name="Chan C."/>
        </authorList>
    </citation>
    <scope>NUCLEOTIDE SEQUENCE</scope>
</reference>
<proteinExistence type="predicted"/>
<organism evidence="2 3">
    <name type="scientific">Symbiodinium natans</name>
    <dbReference type="NCBI Taxonomy" id="878477"/>
    <lineage>
        <taxon>Eukaryota</taxon>
        <taxon>Sar</taxon>
        <taxon>Alveolata</taxon>
        <taxon>Dinophyceae</taxon>
        <taxon>Suessiales</taxon>
        <taxon>Symbiodiniaceae</taxon>
        <taxon>Symbiodinium</taxon>
    </lineage>
</organism>
<dbReference type="GO" id="GO:0005737">
    <property type="term" value="C:cytoplasm"/>
    <property type="evidence" value="ECO:0007669"/>
    <property type="project" value="TreeGrafter"/>
</dbReference>
<evidence type="ECO:0000313" key="2">
    <source>
        <dbReference type="EMBL" id="CAE7574659.1"/>
    </source>
</evidence>
<dbReference type="PROSITE" id="PS50053">
    <property type="entry name" value="UBIQUITIN_2"/>
    <property type="match status" value="1"/>
</dbReference>
<dbReference type="InterPro" id="IPR004843">
    <property type="entry name" value="Calcineurin-like_PHP"/>
</dbReference>
<protein>
    <submittedName>
        <fullName evidence="2">Gsp-1 protein</fullName>
    </submittedName>
</protein>
<name>A0A812UQY5_9DINO</name>
<dbReference type="InterPro" id="IPR000626">
    <property type="entry name" value="Ubiquitin-like_dom"/>
</dbReference>